<dbReference type="PROSITE" id="PS50222">
    <property type="entry name" value="EF_HAND_2"/>
    <property type="match status" value="1"/>
</dbReference>
<dbReference type="Pfam" id="PF07589">
    <property type="entry name" value="PEP-CTERM"/>
    <property type="match status" value="1"/>
</dbReference>
<dbReference type="PROSITE" id="PS51766">
    <property type="entry name" value="DOCKERIN"/>
    <property type="match status" value="1"/>
</dbReference>
<evidence type="ECO:0008006" key="5">
    <source>
        <dbReference type="Google" id="ProtNLM"/>
    </source>
</evidence>
<dbReference type="AlphaFoldDB" id="A0A0F9U291"/>
<evidence type="ECO:0000256" key="1">
    <source>
        <dbReference type="ARBA" id="ARBA00022729"/>
    </source>
</evidence>
<accession>A0A0F9U291</accession>
<dbReference type="InterPro" id="IPR018247">
    <property type="entry name" value="EF_Hand_1_Ca_BS"/>
</dbReference>
<keyword evidence="1" id="KW-0732">Signal</keyword>
<dbReference type="GO" id="GO:0000272">
    <property type="term" value="P:polysaccharide catabolic process"/>
    <property type="evidence" value="ECO:0007669"/>
    <property type="project" value="InterPro"/>
</dbReference>
<dbReference type="InterPro" id="IPR013424">
    <property type="entry name" value="Ice-binding_C"/>
</dbReference>
<dbReference type="InterPro" id="IPR036439">
    <property type="entry name" value="Dockerin_dom_sf"/>
</dbReference>
<dbReference type="InterPro" id="IPR015943">
    <property type="entry name" value="WD40/YVTN_repeat-like_dom_sf"/>
</dbReference>
<dbReference type="PROSITE" id="PS00018">
    <property type="entry name" value="EF_HAND_1"/>
    <property type="match status" value="1"/>
</dbReference>
<dbReference type="InterPro" id="IPR002105">
    <property type="entry name" value="Dockerin_1_rpt"/>
</dbReference>
<dbReference type="EMBL" id="LAZR01000156">
    <property type="protein sequence ID" value="KKN85694.1"/>
    <property type="molecule type" value="Genomic_DNA"/>
</dbReference>
<dbReference type="NCBIfam" id="TIGR02595">
    <property type="entry name" value="PEP_CTERM"/>
    <property type="match status" value="1"/>
</dbReference>
<dbReference type="Pfam" id="PF00404">
    <property type="entry name" value="Dockerin_1"/>
    <property type="match status" value="1"/>
</dbReference>
<dbReference type="PANTHER" id="PTHR36220:SF1">
    <property type="entry name" value="GAMMA TUBULIN COMPLEX COMPONENT C-TERMINAL DOMAIN-CONTAINING PROTEIN"/>
    <property type="match status" value="1"/>
</dbReference>
<dbReference type="Gene3D" id="2.130.10.10">
    <property type="entry name" value="YVTN repeat-like/Quinoprotein amine dehydrogenase"/>
    <property type="match status" value="1"/>
</dbReference>
<evidence type="ECO:0000259" key="2">
    <source>
        <dbReference type="PROSITE" id="PS50222"/>
    </source>
</evidence>
<dbReference type="InterPro" id="IPR028994">
    <property type="entry name" value="Integrin_alpha_N"/>
</dbReference>
<dbReference type="SUPFAM" id="SSF63446">
    <property type="entry name" value="Type I dockerin domain"/>
    <property type="match status" value="1"/>
</dbReference>
<reference evidence="4" key="1">
    <citation type="journal article" date="2015" name="Nature">
        <title>Complex archaea that bridge the gap between prokaryotes and eukaryotes.</title>
        <authorList>
            <person name="Spang A."/>
            <person name="Saw J.H."/>
            <person name="Jorgensen S.L."/>
            <person name="Zaremba-Niedzwiedzka K."/>
            <person name="Martijn J."/>
            <person name="Lind A.E."/>
            <person name="van Eijk R."/>
            <person name="Schleper C."/>
            <person name="Guy L."/>
            <person name="Ettema T.J."/>
        </authorList>
    </citation>
    <scope>NUCLEOTIDE SEQUENCE</scope>
</reference>
<dbReference type="GO" id="GO:0005509">
    <property type="term" value="F:calcium ion binding"/>
    <property type="evidence" value="ECO:0007669"/>
    <property type="project" value="InterPro"/>
</dbReference>
<evidence type="ECO:0000259" key="3">
    <source>
        <dbReference type="PROSITE" id="PS51766"/>
    </source>
</evidence>
<dbReference type="Pfam" id="PF14312">
    <property type="entry name" value="FG-GAP_2"/>
    <property type="match status" value="7"/>
</dbReference>
<dbReference type="SUPFAM" id="SSF50998">
    <property type="entry name" value="Quinoprotein alcohol dehydrogenase-like"/>
    <property type="match status" value="1"/>
</dbReference>
<comment type="caution">
    <text evidence="4">The sequence shown here is derived from an EMBL/GenBank/DDBJ whole genome shotgun (WGS) entry which is preliminary data.</text>
</comment>
<dbReference type="Gene3D" id="2.130.10.130">
    <property type="entry name" value="Integrin alpha, N-terminal"/>
    <property type="match status" value="1"/>
</dbReference>
<sequence>MGVCLLLSAGRSYGSLYSDEFGQAVSVRSGLTIVGSRADNDHTWSGAAYIFNTATGDQVRYLTASDGYEFQGFGAAVSVDGLVAVVGAGNDNEAAGDGGAAYVYSTSTGAEMHKLMADDASLHSYLGSSVSVSGTRVLAGARGADGLVADTGAAYVFDAMTGTQLRKLTPSDGAADDQFGATVALSGNLAVVGAHRHDGGGSLDGAAYVFDVTTGEQLYKLTPSIDAGLMNDFGFSVAVDGNLAVVGAPGADLGYTGAAYVYDLTTGDELFKLTDPGGYDQGFGRSVAVSGDRAIVGAPYNSDLLEIGGTASVFDLTTGDFLYSLMAPSPRPGGLFGYAVGLDGDTAVIGAPYSDPYISIPEDPVYEEPGRAYVFDLTGPAHTQTLTGPGVVGSGEEFDPDLCQYYDFDGDGDIDEDDFVYMIEHLVQWSRPGGESGIGTKRGDFNLDGLVNGTDLAIMKTWFGTTGVVYSQGNANCDDLVNATDLAILKTNFGFAAPTGAVPEPISLSLLALGVGGILAHRRRR</sequence>
<feature type="domain" description="EF-hand" evidence="2">
    <location>
        <begin position="406"/>
        <end position="429"/>
    </location>
</feature>
<organism evidence="4">
    <name type="scientific">marine sediment metagenome</name>
    <dbReference type="NCBI Taxonomy" id="412755"/>
    <lineage>
        <taxon>unclassified sequences</taxon>
        <taxon>metagenomes</taxon>
        <taxon>ecological metagenomes</taxon>
    </lineage>
</organism>
<evidence type="ECO:0000313" key="4">
    <source>
        <dbReference type="EMBL" id="KKN85694.1"/>
    </source>
</evidence>
<feature type="domain" description="Dockerin" evidence="3">
    <location>
        <begin position="401"/>
        <end position="472"/>
    </location>
</feature>
<dbReference type="GO" id="GO:0004553">
    <property type="term" value="F:hydrolase activity, hydrolyzing O-glycosyl compounds"/>
    <property type="evidence" value="ECO:0007669"/>
    <property type="project" value="InterPro"/>
</dbReference>
<protein>
    <recommendedName>
        <fullName evidence="5">Dockerin domain-containing protein</fullName>
    </recommendedName>
</protein>
<proteinExistence type="predicted"/>
<dbReference type="InterPro" id="IPR011047">
    <property type="entry name" value="Quinoprotein_ADH-like_sf"/>
</dbReference>
<dbReference type="InterPro" id="IPR016134">
    <property type="entry name" value="Dockerin_dom"/>
</dbReference>
<gene>
    <name evidence="4" type="ORF">LCGC14_0276780</name>
</gene>
<dbReference type="PANTHER" id="PTHR36220">
    <property type="entry name" value="UNNAMED PRODUCT"/>
    <property type="match status" value="1"/>
</dbReference>
<dbReference type="InterPro" id="IPR013517">
    <property type="entry name" value="FG-GAP"/>
</dbReference>
<name>A0A0F9U291_9ZZZZ</name>
<dbReference type="InterPro" id="IPR002048">
    <property type="entry name" value="EF_hand_dom"/>
</dbReference>
<dbReference type="Gene3D" id="1.10.1330.10">
    <property type="entry name" value="Dockerin domain"/>
    <property type="match status" value="1"/>
</dbReference>